<comment type="caution">
    <text evidence="5">The sequence shown here is derived from an EMBL/GenBank/DDBJ whole genome shotgun (WGS) entry which is preliminary data.</text>
</comment>
<keyword evidence="6" id="KW-1185">Reference proteome</keyword>
<feature type="chain" id="PRO_5015027371" evidence="1">
    <location>
        <begin position="19"/>
        <end position="147"/>
    </location>
</feature>
<gene>
    <name evidence="4" type="ORF">AAY55_08195</name>
    <name evidence="3" type="ORF">DP83_16805</name>
    <name evidence="5" type="ORF">XV92_16250</name>
</gene>
<evidence type="ECO:0000259" key="2">
    <source>
        <dbReference type="Pfam" id="PF04945"/>
    </source>
</evidence>
<sequence length="147" mass="16934">MKYWIGLAMLFFSSLVIAQDQIYTGIFSNKALDGYDTVAYFTENKPVKGLSQFKTEYKGAQWFFSSQQNLDSFVADPEKYAPQFGGYCAWAVSEKNDFAPGDPQYWAVEDGKLYLNYDKKIKGLWDKDRAHHIEQANKNWPTLIGKE</sequence>
<evidence type="ECO:0000256" key="1">
    <source>
        <dbReference type="SAM" id="SignalP"/>
    </source>
</evidence>
<dbReference type="AlphaFoldDB" id="A0A067BBU1"/>
<dbReference type="EMBL" id="LCUF01000008">
    <property type="protein sequence ID" value="KQA23708.1"/>
    <property type="molecule type" value="Genomic_DNA"/>
</dbReference>
<dbReference type="Proteomes" id="UP000027331">
    <property type="component" value="Unassembled WGS sequence"/>
</dbReference>
<evidence type="ECO:0000313" key="3">
    <source>
        <dbReference type="EMBL" id="KDO15578.1"/>
    </source>
</evidence>
<name>A0A067BBU1_VIBMT</name>
<keyword evidence="1" id="KW-0732">Signal</keyword>
<evidence type="ECO:0000313" key="6">
    <source>
        <dbReference type="Proteomes" id="UP000027331"/>
    </source>
</evidence>
<dbReference type="EMBL" id="LBGP01000021">
    <property type="protein sequence ID" value="KQA98528.1"/>
    <property type="molecule type" value="Genomic_DNA"/>
</dbReference>
<evidence type="ECO:0000313" key="5">
    <source>
        <dbReference type="EMBL" id="KQA98528.1"/>
    </source>
</evidence>
<dbReference type="Proteomes" id="UP000050491">
    <property type="component" value="Unassembled WGS sequence"/>
</dbReference>
<feature type="signal peptide" evidence="1">
    <location>
        <begin position="1"/>
        <end position="18"/>
    </location>
</feature>
<organism evidence="5 7">
    <name type="scientific">Vibrio metoecus</name>
    <dbReference type="NCBI Taxonomy" id="1481663"/>
    <lineage>
        <taxon>Bacteria</taxon>
        <taxon>Pseudomonadati</taxon>
        <taxon>Pseudomonadota</taxon>
        <taxon>Gammaproteobacteria</taxon>
        <taxon>Vibrionales</taxon>
        <taxon>Vibrionaceae</taxon>
        <taxon>Vibrio</taxon>
    </lineage>
</organism>
<reference evidence="7 8" key="2">
    <citation type="journal article" date="2015" name="Genome Biol. Evol.">
        <title>The Dynamics of Genetic Interactions between Vibrio metoecus and Vibrio cholerae, Two Close Relatives Co-Occurring in the Environment.</title>
        <authorList>
            <person name="Orata F.D."/>
            <person name="Kirchberger P.C."/>
            <person name="Meheust R."/>
            <person name="Barlow E.J."/>
            <person name="Tarr C.L."/>
            <person name="Boucher Y."/>
        </authorList>
    </citation>
    <scope>NUCLEOTIDE SEQUENCE [LARGE SCALE GENOMIC DNA]</scope>
    <source>
        <strain evidence="4 8">08-2459</strain>
        <strain evidence="5 7">YB5B04</strain>
    </source>
</reference>
<evidence type="ECO:0000313" key="4">
    <source>
        <dbReference type="EMBL" id="KQA23708.1"/>
    </source>
</evidence>
<dbReference type="RefSeq" id="WP_000878547.1">
    <property type="nucleotide sequence ID" value="NZ_ACZT01000025.1"/>
</dbReference>
<proteinExistence type="predicted"/>
<dbReference type="GeneID" id="94015257"/>
<feature type="domain" description="YHS" evidence="2">
    <location>
        <begin position="38"/>
        <end position="83"/>
    </location>
</feature>
<dbReference type="InterPro" id="IPR007029">
    <property type="entry name" value="YHS_dom"/>
</dbReference>
<dbReference type="OrthoDB" id="344729at2"/>
<dbReference type="Proteomes" id="UP000053724">
    <property type="component" value="Unassembled WGS sequence"/>
</dbReference>
<dbReference type="NCBIfam" id="NF041384">
    <property type="entry name" value="YHS_seleno_dom"/>
    <property type="match status" value="1"/>
</dbReference>
<protein>
    <submittedName>
        <fullName evidence="5">YHS domain protein</fullName>
    </submittedName>
</protein>
<dbReference type="Pfam" id="PF04945">
    <property type="entry name" value="YHS"/>
    <property type="match status" value="1"/>
</dbReference>
<evidence type="ECO:0000313" key="8">
    <source>
        <dbReference type="Proteomes" id="UP000053724"/>
    </source>
</evidence>
<reference evidence="3 6" key="1">
    <citation type="submission" date="2014-04" db="EMBL/GenBank/DDBJ databases">
        <title>Vibrio metecus sp. nov., a close relative of Vibrio cholerae isolated from coastal brackish ponds and clinical specimens.</title>
        <authorList>
            <person name="Kirchberger P.C."/>
            <person name="Turnsek M."/>
            <person name="Hunt D.E."/>
            <person name="Haley B.J."/>
            <person name="Colwell R."/>
            <person name="Polz M.F."/>
            <person name="Tarr C.L."/>
            <person name="Boucher Y."/>
        </authorList>
    </citation>
    <scope>NUCLEOTIDE SEQUENCE [LARGE SCALE GENOMIC DNA]</scope>
    <source>
        <strain evidence="3">OP3H</strain>
        <strain evidence="6">PPCK-2014</strain>
    </source>
</reference>
<dbReference type="PATRIC" id="fig|1481663.10.peg.1959"/>
<evidence type="ECO:0000313" key="7">
    <source>
        <dbReference type="Proteomes" id="UP000050491"/>
    </source>
</evidence>
<dbReference type="EMBL" id="JJMN01000006">
    <property type="protein sequence ID" value="KDO15578.1"/>
    <property type="molecule type" value="Genomic_DNA"/>
</dbReference>
<accession>A0A067BBU1</accession>